<sequence length="60" mass="7002">MQTAAFARRMCPPGAATPSRTRLNFARFAPSQQLKSVYALFIDTPFARRANRRNRLYRRQ</sequence>
<organism evidence="1 2">
    <name type="scientific">Rhodococcoides kyotonense</name>
    <dbReference type="NCBI Taxonomy" id="398843"/>
    <lineage>
        <taxon>Bacteria</taxon>
        <taxon>Bacillati</taxon>
        <taxon>Actinomycetota</taxon>
        <taxon>Actinomycetes</taxon>
        <taxon>Mycobacteriales</taxon>
        <taxon>Nocardiaceae</taxon>
        <taxon>Rhodococcoides</taxon>
    </lineage>
</organism>
<dbReference type="Proteomes" id="UP000077519">
    <property type="component" value="Unassembled WGS sequence"/>
</dbReference>
<comment type="caution">
    <text evidence="1">The sequence shown here is derived from an EMBL/GenBank/DDBJ whole genome shotgun (WGS) entry which is preliminary data.</text>
</comment>
<protein>
    <submittedName>
        <fullName evidence="1">Uncharacterized protein</fullName>
    </submittedName>
</protein>
<dbReference type="EMBL" id="LVHI01000023">
    <property type="protein sequence ID" value="OAK52465.1"/>
    <property type="molecule type" value="Genomic_DNA"/>
</dbReference>
<evidence type="ECO:0000313" key="2">
    <source>
        <dbReference type="Proteomes" id="UP000077519"/>
    </source>
</evidence>
<proteinExistence type="predicted"/>
<gene>
    <name evidence="1" type="ORF">A3K89_06445</name>
</gene>
<keyword evidence="2" id="KW-1185">Reference proteome</keyword>
<accession>A0A177YAB5</accession>
<reference evidence="1 2" key="1">
    <citation type="submission" date="2016-03" db="EMBL/GenBank/DDBJ databases">
        <title>Genome sequence of Rhodococcus kyotonensis KB10.</title>
        <authorList>
            <person name="Jeong H."/>
            <person name="Hong C.E."/>
            <person name="Jo S.H."/>
            <person name="Park J.M."/>
        </authorList>
    </citation>
    <scope>NUCLEOTIDE SEQUENCE [LARGE SCALE GENOMIC DNA]</scope>
    <source>
        <strain evidence="1 2">KB10</strain>
    </source>
</reference>
<evidence type="ECO:0000313" key="1">
    <source>
        <dbReference type="EMBL" id="OAK52465.1"/>
    </source>
</evidence>
<name>A0A177YAB5_9NOCA</name>
<dbReference type="AlphaFoldDB" id="A0A177YAB5"/>